<dbReference type="GO" id="GO:0019843">
    <property type="term" value="F:rRNA binding"/>
    <property type="evidence" value="ECO:0007669"/>
    <property type="project" value="UniProtKB-KW"/>
</dbReference>
<dbReference type="FunFam" id="2.40.30.10:FF:000004">
    <property type="entry name" value="50S ribosomal protein L3"/>
    <property type="match status" value="1"/>
</dbReference>
<dbReference type="PANTHER" id="PTHR11229">
    <property type="entry name" value="50S RIBOSOMAL PROTEIN L3"/>
    <property type="match status" value="1"/>
</dbReference>
<dbReference type="GO" id="GO:0003735">
    <property type="term" value="F:structural constituent of ribosome"/>
    <property type="evidence" value="ECO:0007669"/>
    <property type="project" value="UniProtKB-UniRule"/>
</dbReference>
<evidence type="ECO:0000256" key="1">
    <source>
        <dbReference type="ARBA" id="ARBA00006540"/>
    </source>
</evidence>
<evidence type="ECO:0000313" key="8">
    <source>
        <dbReference type="Proteomes" id="UP000177803"/>
    </source>
</evidence>
<comment type="caution">
    <text evidence="7">The sequence shown here is derived from an EMBL/GenBank/DDBJ whole genome shotgun (WGS) entry which is preliminary data.</text>
</comment>
<keyword evidence="4 7" id="KW-0689">Ribosomal protein</keyword>
<dbReference type="Gene3D" id="3.30.160.810">
    <property type="match status" value="1"/>
</dbReference>
<keyword evidence="2" id="KW-0699">rRNA-binding</keyword>
<evidence type="ECO:0000313" key="7">
    <source>
        <dbReference type="EMBL" id="OGH84243.1"/>
    </source>
</evidence>
<dbReference type="Proteomes" id="UP000177803">
    <property type="component" value="Unassembled WGS sequence"/>
</dbReference>
<proteinExistence type="inferred from homology"/>
<evidence type="ECO:0000256" key="4">
    <source>
        <dbReference type="ARBA" id="ARBA00022980"/>
    </source>
</evidence>
<evidence type="ECO:0000256" key="5">
    <source>
        <dbReference type="ARBA" id="ARBA00023274"/>
    </source>
</evidence>
<accession>A0A1F6NKE1</accession>
<dbReference type="InterPro" id="IPR019927">
    <property type="entry name" value="Ribosomal_uL3_bac/org-type"/>
</dbReference>
<dbReference type="Gene3D" id="2.40.30.10">
    <property type="entry name" value="Translation factors"/>
    <property type="match status" value="1"/>
</dbReference>
<name>A0A1F6NKE1_9BACT</name>
<keyword evidence="5" id="KW-0687">Ribonucleoprotein</keyword>
<evidence type="ECO:0000256" key="6">
    <source>
        <dbReference type="NCBIfam" id="TIGR03625"/>
    </source>
</evidence>
<dbReference type="Pfam" id="PF00297">
    <property type="entry name" value="Ribosomal_L3"/>
    <property type="match status" value="1"/>
</dbReference>
<dbReference type="InterPro" id="IPR009000">
    <property type="entry name" value="Transl_B-barrel_sf"/>
</dbReference>
<dbReference type="NCBIfam" id="TIGR03625">
    <property type="entry name" value="L3_bact"/>
    <property type="match status" value="1"/>
</dbReference>
<reference evidence="7 8" key="1">
    <citation type="journal article" date="2016" name="Nat. Commun.">
        <title>Thousands of microbial genomes shed light on interconnected biogeochemical processes in an aquifer system.</title>
        <authorList>
            <person name="Anantharaman K."/>
            <person name="Brown C.T."/>
            <person name="Hug L.A."/>
            <person name="Sharon I."/>
            <person name="Castelle C.J."/>
            <person name="Probst A.J."/>
            <person name="Thomas B.C."/>
            <person name="Singh A."/>
            <person name="Wilkins M.J."/>
            <person name="Karaoz U."/>
            <person name="Brodie E.L."/>
            <person name="Williams K.H."/>
            <person name="Hubbard S.S."/>
            <person name="Banfield J.F."/>
        </authorList>
    </citation>
    <scope>NUCLEOTIDE SEQUENCE [LARGE SCALE GENOMIC DNA]</scope>
</reference>
<dbReference type="GO" id="GO:0022625">
    <property type="term" value="C:cytosolic large ribosomal subunit"/>
    <property type="evidence" value="ECO:0007669"/>
    <property type="project" value="TreeGrafter"/>
</dbReference>
<keyword evidence="3" id="KW-0694">RNA-binding</keyword>
<comment type="similarity">
    <text evidence="1">Belongs to the universal ribosomal protein uL3 family.</text>
</comment>
<evidence type="ECO:0000256" key="2">
    <source>
        <dbReference type="ARBA" id="ARBA00022730"/>
    </source>
</evidence>
<dbReference type="GO" id="GO:0006412">
    <property type="term" value="P:translation"/>
    <property type="evidence" value="ECO:0007669"/>
    <property type="project" value="UniProtKB-UniRule"/>
</dbReference>
<dbReference type="InterPro" id="IPR000597">
    <property type="entry name" value="Ribosomal_uL3"/>
</dbReference>
<organism evidence="7 8">
    <name type="scientific">Candidatus Magasanikbacteria bacterium RIFOXYA2_FULL_44_8</name>
    <dbReference type="NCBI Taxonomy" id="1798696"/>
    <lineage>
        <taxon>Bacteria</taxon>
        <taxon>Candidatus Magasanikiibacteriota</taxon>
    </lineage>
</organism>
<gene>
    <name evidence="7" type="ORF">A2261_02530</name>
</gene>
<dbReference type="AlphaFoldDB" id="A0A1F6NKE1"/>
<dbReference type="PANTHER" id="PTHR11229:SF16">
    <property type="entry name" value="LARGE RIBOSOMAL SUBUNIT PROTEIN UL3C"/>
    <property type="match status" value="1"/>
</dbReference>
<protein>
    <recommendedName>
        <fullName evidence="6">50S ribosomal protein L3</fullName>
    </recommendedName>
</protein>
<evidence type="ECO:0000256" key="3">
    <source>
        <dbReference type="ARBA" id="ARBA00022884"/>
    </source>
</evidence>
<dbReference type="SUPFAM" id="SSF50447">
    <property type="entry name" value="Translation proteins"/>
    <property type="match status" value="1"/>
</dbReference>
<dbReference type="EMBL" id="MFQR01000035">
    <property type="protein sequence ID" value="OGH84243.1"/>
    <property type="molecule type" value="Genomic_DNA"/>
</dbReference>
<sequence length="225" mass="23954">MTQVFMADGTVVPVTRVQAGPCAIVQVKNGGKDNSKAVQIGFGDIKEFRLSQAEAGHLKDLSPVRHLHDFSVETTDDLDRGDIITVETFANGDVVEVIGESKGKGFAGVVKRHGFHGGPASHGHKDNLRMPGSIGAGGVQRVFKGMRMGGRMGGDRVTVKNLKIVEVHPETNEIYIKGAVPGGRNGLLMISGEGVLKINKKNQVKVEEPVVEATPVENKTEEAAV</sequence>